<evidence type="ECO:0000313" key="3">
    <source>
        <dbReference type="Proteomes" id="UP001054945"/>
    </source>
</evidence>
<dbReference type="EMBL" id="BPLR01015906">
    <property type="protein sequence ID" value="GIY79591.1"/>
    <property type="molecule type" value="Genomic_DNA"/>
</dbReference>
<evidence type="ECO:0008006" key="4">
    <source>
        <dbReference type="Google" id="ProtNLM"/>
    </source>
</evidence>
<reference evidence="2 3" key="1">
    <citation type="submission" date="2021-06" db="EMBL/GenBank/DDBJ databases">
        <title>Caerostris extrusa draft genome.</title>
        <authorList>
            <person name="Kono N."/>
            <person name="Arakawa K."/>
        </authorList>
    </citation>
    <scope>NUCLEOTIDE SEQUENCE [LARGE SCALE GENOMIC DNA]</scope>
</reference>
<comment type="caution">
    <text evidence="2">The sequence shown here is derived from an EMBL/GenBank/DDBJ whole genome shotgun (WGS) entry which is preliminary data.</text>
</comment>
<keyword evidence="3" id="KW-1185">Reference proteome</keyword>
<protein>
    <recommendedName>
        <fullName evidence="4">Ycf15</fullName>
    </recommendedName>
</protein>
<gene>
    <name evidence="2" type="ORF">CEXT_4921</name>
</gene>
<feature type="region of interest" description="Disordered" evidence="1">
    <location>
        <begin position="76"/>
        <end position="100"/>
    </location>
</feature>
<name>A0AAV4WCC7_CAEEX</name>
<accession>A0AAV4WCC7</accession>
<evidence type="ECO:0000256" key="1">
    <source>
        <dbReference type="SAM" id="MobiDB-lite"/>
    </source>
</evidence>
<dbReference type="Proteomes" id="UP001054945">
    <property type="component" value="Unassembled WGS sequence"/>
</dbReference>
<evidence type="ECO:0000313" key="2">
    <source>
        <dbReference type="EMBL" id="GIY79591.1"/>
    </source>
</evidence>
<organism evidence="2 3">
    <name type="scientific">Caerostris extrusa</name>
    <name type="common">Bark spider</name>
    <name type="synonym">Caerostris bankana</name>
    <dbReference type="NCBI Taxonomy" id="172846"/>
    <lineage>
        <taxon>Eukaryota</taxon>
        <taxon>Metazoa</taxon>
        <taxon>Ecdysozoa</taxon>
        <taxon>Arthropoda</taxon>
        <taxon>Chelicerata</taxon>
        <taxon>Arachnida</taxon>
        <taxon>Araneae</taxon>
        <taxon>Araneomorphae</taxon>
        <taxon>Entelegynae</taxon>
        <taxon>Araneoidea</taxon>
        <taxon>Araneidae</taxon>
        <taxon>Caerostris</taxon>
    </lineage>
</organism>
<dbReference type="AlphaFoldDB" id="A0AAV4WCC7"/>
<proteinExistence type="predicted"/>
<sequence length="100" mass="11172">MQGTLIRKHVASMLVCGRENFTFCEVPTKLKNRFRPPQSFVIHGPLDFLTLLTSERKKKKRQTGCVHNLSPELVPQSGVGLGTSPFRTNSGFPNDGNRFA</sequence>